<dbReference type="Gene3D" id="1.20.1250.20">
    <property type="entry name" value="MFS general substrate transporter like domains"/>
    <property type="match status" value="2"/>
</dbReference>
<keyword evidence="4 9" id="KW-0812">Transmembrane</keyword>
<organism evidence="11 12">
    <name type="scientific">Thelephora terrestris</name>
    <dbReference type="NCBI Taxonomy" id="56493"/>
    <lineage>
        <taxon>Eukaryota</taxon>
        <taxon>Fungi</taxon>
        <taxon>Dikarya</taxon>
        <taxon>Basidiomycota</taxon>
        <taxon>Agaricomycotina</taxon>
        <taxon>Agaricomycetes</taxon>
        <taxon>Thelephorales</taxon>
        <taxon>Thelephoraceae</taxon>
        <taxon>Thelephora</taxon>
    </lineage>
</organism>
<keyword evidence="3" id="KW-0813">Transport</keyword>
<reference evidence="11" key="1">
    <citation type="journal article" date="2020" name="Nat. Commun.">
        <title>Large-scale genome sequencing of mycorrhizal fungi provides insights into the early evolution of symbiotic traits.</title>
        <authorList>
            <person name="Miyauchi S."/>
            <person name="Kiss E."/>
            <person name="Kuo A."/>
            <person name="Drula E."/>
            <person name="Kohler A."/>
            <person name="Sanchez-Garcia M."/>
            <person name="Morin E."/>
            <person name="Andreopoulos B."/>
            <person name="Barry K.W."/>
            <person name="Bonito G."/>
            <person name="Buee M."/>
            <person name="Carver A."/>
            <person name="Chen C."/>
            <person name="Cichocki N."/>
            <person name="Clum A."/>
            <person name="Culley D."/>
            <person name="Crous P.W."/>
            <person name="Fauchery L."/>
            <person name="Girlanda M."/>
            <person name="Hayes R.D."/>
            <person name="Keri Z."/>
            <person name="LaButti K."/>
            <person name="Lipzen A."/>
            <person name="Lombard V."/>
            <person name="Magnuson J."/>
            <person name="Maillard F."/>
            <person name="Murat C."/>
            <person name="Nolan M."/>
            <person name="Ohm R.A."/>
            <person name="Pangilinan J."/>
            <person name="Pereira M.F."/>
            <person name="Perotto S."/>
            <person name="Peter M."/>
            <person name="Pfister S."/>
            <person name="Riley R."/>
            <person name="Sitrit Y."/>
            <person name="Stielow J.B."/>
            <person name="Szollosi G."/>
            <person name="Zifcakova L."/>
            <person name="Stursova M."/>
            <person name="Spatafora J.W."/>
            <person name="Tedersoo L."/>
            <person name="Vaario L.M."/>
            <person name="Yamada A."/>
            <person name="Yan M."/>
            <person name="Wang P."/>
            <person name="Xu J."/>
            <person name="Bruns T."/>
            <person name="Baldrian P."/>
            <person name="Vilgalys R."/>
            <person name="Dunand C."/>
            <person name="Henrissat B."/>
            <person name="Grigoriev I.V."/>
            <person name="Hibbett D."/>
            <person name="Nagy L.G."/>
            <person name="Martin F.M."/>
        </authorList>
    </citation>
    <scope>NUCLEOTIDE SEQUENCE</scope>
    <source>
        <strain evidence="11">UH-Tt-Lm1</strain>
    </source>
</reference>
<accession>A0A9P6HJP0</accession>
<feature type="transmembrane region" description="Helical" evidence="9">
    <location>
        <begin position="367"/>
        <end position="388"/>
    </location>
</feature>
<feature type="transmembrane region" description="Helical" evidence="9">
    <location>
        <begin position="298"/>
        <end position="324"/>
    </location>
</feature>
<comment type="similarity">
    <text evidence="2">Belongs to the major facilitator superfamily.</text>
</comment>
<comment type="subcellular location">
    <subcellularLocation>
        <location evidence="1">Membrane</location>
        <topology evidence="1">Multi-pass membrane protein</topology>
    </subcellularLocation>
</comment>
<feature type="transmembrane region" description="Helical" evidence="9">
    <location>
        <begin position="441"/>
        <end position="459"/>
    </location>
</feature>
<feature type="compositionally biased region" description="Polar residues" evidence="8">
    <location>
        <begin position="1"/>
        <end position="22"/>
    </location>
</feature>
<dbReference type="GO" id="GO:0006811">
    <property type="term" value="P:monoatomic ion transport"/>
    <property type="evidence" value="ECO:0007669"/>
    <property type="project" value="UniProtKB-KW"/>
</dbReference>
<dbReference type="PANTHER" id="PTHR23501:SF58">
    <property type="entry name" value="LOW AFFINITY HEME TRANSPORTER STR3"/>
    <property type="match status" value="1"/>
</dbReference>
<evidence type="ECO:0000256" key="2">
    <source>
        <dbReference type="ARBA" id="ARBA00008335"/>
    </source>
</evidence>
<evidence type="ECO:0000256" key="8">
    <source>
        <dbReference type="SAM" id="MobiDB-lite"/>
    </source>
</evidence>
<keyword evidence="7 9" id="KW-0472">Membrane</keyword>
<protein>
    <submittedName>
        <fullName evidence="11">MFS general substrate transporter</fullName>
    </submittedName>
</protein>
<dbReference type="GO" id="GO:0022857">
    <property type="term" value="F:transmembrane transporter activity"/>
    <property type="evidence" value="ECO:0007669"/>
    <property type="project" value="InterPro"/>
</dbReference>
<dbReference type="InterPro" id="IPR011701">
    <property type="entry name" value="MFS"/>
</dbReference>
<keyword evidence="5 9" id="KW-1133">Transmembrane helix</keyword>
<dbReference type="EMBL" id="WIUZ02000004">
    <property type="protein sequence ID" value="KAF9787766.1"/>
    <property type="molecule type" value="Genomic_DNA"/>
</dbReference>
<dbReference type="AlphaFoldDB" id="A0A9P6HJP0"/>
<proteinExistence type="inferred from homology"/>
<sequence length="650" mass="70801">MTGTYGTFSTPGPSSTVATSSRCRQDDAQSTHSGERAASIDYKPLLARADSHTEDAPVEQDIGVTRIETLYRVFGSGKGKAPIWLFYVSIGLISYAYSLSANTVSNFFSFATSAFGKHSILGTVEVAVYVLGAVAKPFIAKLSDTTSRPTAYLVSLIFYVLGFIVVASAQNVSALAAGELLYTIGNTGIDLVTHILVADISPLKWRGFMTALPASPYIVNAFISGYIVEGLGEDGWRWGYGMFAIIMPTVMAPALMVLFWADIKAKKLGVLSLAASSYDGRINNKEERLTWWQLTRNWWVQIDAVGLILLGVGWALVLLPFTLYKGAEGGWGNDSILVMLAIGGVLLVSFIIYETKWAKHPLMPLRVLNRTLLCCVTIDVFNFITGNLRSTFFSSWVYVIKDWSTQNWVFFNNSSTVGLCIFGLLAGAIQRATHRYKYLQIFGLGIKIIAVGLLFYARGENATDVALVSIQILISLGGAFIVVGSRVGTQASVPHQDLATVIALMALWTRIGAAVGSAVATAIWNENMPKNLDKYLGDKLSAEEILKIFGSIRNARTAPPEIRVGVIKAYDDTMYVMYLPAFILCFVPFVVAFFTKDFFLGDTHNAVEGKVISDSQEALIIPSDQETAGASQAAPVDDRGRNVKRRAQSD</sequence>
<dbReference type="InterPro" id="IPR036259">
    <property type="entry name" value="MFS_trans_sf"/>
</dbReference>
<evidence type="ECO:0000256" key="6">
    <source>
        <dbReference type="ARBA" id="ARBA00023065"/>
    </source>
</evidence>
<feature type="transmembrane region" description="Helical" evidence="9">
    <location>
        <begin position="240"/>
        <end position="261"/>
    </location>
</feature>
<evidence type="ECO:0000313" key="11">
    <source>
        <dbReference type="EMBL" id="KAF9787766.1"/>
    </source>
</evidence>
<feature type="region of interest" description="Disordered" evidence="8">
    <location>
        <begin position="1"/>
        <end position="36"/>
    </location>
</feature>
<evidence type="ECO:0000256" key="9">
    <source>
        <dbReference type="SAM" id="Phobius"/>
    </source>
</evidence>
<feature type="transmembrane region" description="Helical" evidence="9">
    <location>
        <begin position="465"/>
        <end position="487"/>
    </location>
</feature>
<dbReference type="OrthoDB" id="2241241at2759"/>
<keyword evidence="12" id="KW-1185">Reference proteome</keyword>
<dbReference type="FunFam" id="1.20.1250.20:FF:000197">
    <property type="entry name" value="Siderophore iron transporter 1"/>
    <property type="match status" value="1"/>
</dbReference>
<feature type="compositionally biased region" description="Basic and acidic residues" evidence="8">
    <location>
        <begin position="23"/>
        <end position="35"/>
    </location>
</feature>
<evidence type="ECO:0000256" key="3">
    <source>
        <dbReference type="ARBA" id="ARBA00022448"/>
    </source>
</evidence>
<evidence type="ECO:0000256" key="1">
    <source>
        <dbReference type="ARBA" id="ARBA00004141"/>
    </source>
</evidence>
<evidence type="ECO:0000259" key="10">
    <source>
        <dbReference type="PROSITE" id="PS50850"/>
    </source>
</evidence>
<feature type="transmembrane region" description="Helical" evidence="9">
    <location>
        <begin position="81"/>
        <end position="100"/>
    </location>
</feature>
<feature type="transmembrane region" description="Helical" evidence="9">
    <location>
        <begin position="151"/>
        <end position="169"/>
    </location>
</feature>
<feature type="transmembrane region" description="Helical" evidence="9">
    <location>
        <begin position="575"/>
        <end position="594"/>
    </location>
</feature>
<dbReference type="PANTHER" id="PTHR23501">
    <property type="entry name" value="MAJOR FACILITATOR SUPERFAMILY"/>
    <property type="match status" value="1"/>
</dbReference>
<feature type="domain" description="Major facilitator superfamily (MFS) profile" evidence="10">
    <location>
        <begin position="84"/>
        <end position="604"/>
    </location>
</feature>
<dbReference type="Proteomes" id="UP000736335">
    <property type="component" value="Unassembled WGS sequence"/>
</dbReference>
<dbReference type="GO" id="GO:0005886">
    <property type="term" value="C:plasma membrane"/>
    <property type="evidence" value="ECO:0007669"/>
    <property type="project" value="TreeGrafter"/>
</dbReference>
<feature type="region of interest" description="Disordered" evidence="8">
    <location>
        <begin position="624"/>
        <end position="650"/>
    </location>
</feature>
<feature type="transmembrane region" description="Helical" evidence="9">
    <location>
        <begin position="499"/>
        <end position="524"/>
    </location>
</feature>
<feature type="compositionally biased region" description="Basic and acidic residues" evidence="8">
    <location>
        <begin position="636"/>
        <end position="650"/>
    </location>
</feature>
<feature type="transmembrane region" description="Helical" evidence="9">
    <location>
        <begin position="120"/>
        <end position="139"/>
    </location>
</feature>
<comment type="caution">
    <text evidence="11">The sequence shown here is derived from an EMBL/GenBank/DDBJ whole genome shotgun (WGS) entry which is preliminary data.</text>
</comment>
<evidence type="ECO:0000256" key="7">
    <source>
        <dbReference type="ARBA" id="ARBA00023136"/>
    </source>
</evidence>
<evidence type="ECO:0000256" key="4">
    <source>
        <dbReference type="ARBA" id="ARBA00022692"/>
    </source>
</evidence>
<dbReference type="InterPro" id="IPR020846">
    <property type="entry name" value="MFS_dom"/>
</dbReference>
<dbReference type="PROSITE" id="PS50850">
    <property type="entry name" value="MFS"/>
    <property type="match status" value="1"/>
</dbReference>
<feature type="transmembrane region" description="Helical" evidence="9">
    <location>
        <begin position="408"/>
        <end position="429"/>
    </location>
</feature>
<dbReference type="SUPFAM" id="SSF103473">
    <property type="entry name" value="MFS general substrate transporter"/>
    <property type="match status" value="2"/>
</dbReference>
<name>A0A9P6HJP0_9AGAM</name>
<evidence type="ECO:0000313" key="12">
    <source>
        <dbReference type="Proteomes" id="UP000736335"/>
    </source>
</evidence>
<evidence type="ECO:0000256" key="5">
    <source>
        <dbReference type="ARBA" id="ARBA00022989"/>
    </source>
</evidence>
<gene>
    <name evidence="11" type="ORF">BJ322DRAFT_577493</name>
</gene>
<reference evidence="11" key="2">
    <citation type="submission" date="2020-11" db="EMBL/GenBank/DDBJ databases">
        <authorList>
            <consortium name="DOE Joint Genome Institute"/>
            <person name="Kuo A."/>
            <person name="Miyauchi S."/>
            <person name="Kiss E."/>
            <person name="Drula E."/>
            <person name="Kohler A."/>
            <person name="Sanchez-Garcia M."/>
            <person name="Andreopoulos B."/>
            <person name="Barry K.W."/>
            <person name="Bonito G."/>
            <person name="Buee M."/>
            <person name="Carver A."/>
            <person name="Chen C."/>
            <person name="Cichocki N."/>
            <person name="Clum A."/>
            <person name="Culley D."/>
            <person name="Crous P.W."/>
            <person name="Fauchery L."/>
            <person name="Girlanda M."/>
            <person name="Hayes R."/>
            <person name="Keri Z."/>
            <person name="Labutti K."/>
            <person name="Lipzen A."/>
            <person name="Lombard V."/>
            <person name="Magnuson J."/>
            <person name="Maillard F."/>
            <person name="Morin E."/>
            <person name="Murat C."/>
            <person name="Nolan M."/>
            <person name="Ohm R."/>
            <person name="Pangilinan J."/>
            <person name="Pereira M."/>
            <person name="Perotto S."/>
            <person name="Peter M."/>
            <person name="Riley R."/>
            <person name="Sitrit Y."/>
            <person name="Stielow B."/>
            <person name="Szollosi G."/>
            <person name="Zifcakova L."/>
            <person name="Stursova M."/>
            <person name="Spatafora J.W."/>
            <person name="Tedersoo L."/>
            <person name="Vaario L.-M."/>
            <person name="Yamada A."/>
            <person name="Yan M."/>
            <person name="Wang P."/>
            <person name="Xu J."/>
            <person name="Bruns T."/>
            <person name="Baldrian P."/>
            <person name="Vilgalys R."/>
            <person name="Henrissat B."/>
            <person name="Grigoriev I.V."/>
            <person name="Hibbett D."/>
            <person name="Nagy L.G."/>
            <person name="Martin F.M."/>
        </authorList>
    </citation>
    <scope>NUCLEOTIDE SEQUENCE</scope>
    <source>
        <strain evidence="11">UH-Tt-Lm1</strain>
    </source>
</reference>
<feature type="transmembrane region" description="Helical" evidence="9">
    <location>
        <begin position="336"/>
        <end position="355"/>
    </location>
</feature>
<keyword evidence="6" id="KW-0406">Ion transport</keyword>
<dbReference type="Pfam" id="PF07690">
    <property type="entry name" value="MFS_1"/>
    <property type="match status" value="1"/>
</dbReference>